<evidence type="ECO:0000256" key="1">
    <source>
        <dbReference type="ARBA" id="ARBA00004370"/>
    </source>
</evidence>
<keyword evidence="3 6" id="KW-1133">Transmembrane helix</keyword>
<evidence type="ECO:0000256" key="4">
    <source>
        <dbReference type="ARBA" id="ARBA00023136"/>
    </source>
</evidence>
<dbReference type="EnsemblMetazoa" id="G31118.20">
    <property type="protein sequence ID" value="G31118.20:cds"/>
    <property type="gene ID" value="G31118"/>
</dbReference>
<sequence>MANMGLGSLLLFIILWDVAEAAYCYTYTSYYGYTTYFCYYNYVYLPIGSIAGAVIGSLVFLAVMIGLIVFFCCIRPRRLAARGQILHTPGSNVAVVATTGTGGVQMGGGYINTAAYPPGTQPAYPPGTQPAYPPGTQPAYPPGTQPAYPQYNYPPQAAGPDGNQPPPPYK</sequence>
<evidence type="ECO:0000313" key="8">
    <source>
        <dbReference type="EnsemblMetazoa" id="G31118.12:cds"/>
    </source>
</evidence>
<dbReference type="InterPro" id="IPR026910">
    <property type="entry name" value="Shisa"/>
</dbReference>
<feature type="transmembrane region" description="Helical" evidence="6">
    <location>
        <begin position="45"/>
        <end position="74"/>
    </location>
</feature>
<feature type="compositionally biased region" description="Low complexity" evidence="5">
    <location>
        <begin position="145"/>
        <end position="160"/>
    </location>
</feature>
<proteinExistence type="predicted"/>
<keyword evidence="4 6" id="KW-0472">Membrane</keyword>
<keyword evidence="2 6" id="KW-0812">Transmembrane</keyword>
<evidence type="ECO:0000256" key="2">
    <source>
        <dbReference type="ARBA" id="ARBA00022692"/>
    </source>
</evidence>
<dbReference type="CDD" id="cd12087">
    <property type="entry name" value="TM_EGFR-like"/>
    <property type="match status" value="1"/>
</dbReference>
<feature type="chain" id="PRO_5042431768" description="Cysteine and tyrosine-rich protein 1" evidence="7">
    <location>
        <begin position="22"/>
        <end position="170"/>
    </location>
</feature>
<feature type="region of interest" description="Disordered" evidence="5">
    <location>
        <begin position="122"/>
        <end position="170"/>
    </location>
</feature>
<dbReference type="PANTHER" id="PTHR31395:SF23">
    <property type="entry name" value="GEO05642P1"/>
    <property type="match status" value="1"/>
</dbReference>
<evidence type="ECO:0008006" key="10">
    <source>
        <dbReference type="Google" id="ProtNLM"/>
    </source>
</evidence>
<evidence type="ECO:0000313" key="9">
    <source>
        <dbReference type="Proteomes" id="UP000005408"/>
    </source>
</evidence>
<dbReference type="OMA" id="VDASYCY"/>
<dbReference type="Proteomes" id="UP000005408">
    <property type="component" value="Unassembled WGS sequence"/>
</dbReference>
<dbReference type="PANTHER" id="PTHR31395">
    <property type="entry name" value="SHISA"/>
    <property type="match status" value="1"/>
</dbReference>
<organism evidence="8 9">
    <name type="scientific">Magallana gigas</name>
    <name type="common">Pacific oyster</name>
    <name type="synonym">Crassostrea gigas</name>
    <dbReference type="NCBI Taxonomy" id="29159"/>
    <lineage>
        <taxon>Eukaryota</taxon>
        <taxon>Metazoa</taxon>
        <taxon>Spiralia</taxon>
        <taxon>Lophotrochozoa</taxon>
        <taxon>Mollusca</taxon>
        <taxon>Bivalvia</taxon>
        <taxon>Autobranchia</taxon>
        <taxon>Pteriomorphia</taxon>
        <taxon>Ostreida</taxon>
        <taxon>Ostreoidea</taxon>
        <taxon>Ostreidae</taxon>
        <taxon>Magallana</taxon>
    </lineage>
</organism>
<dbReference type="EnsemblMetazoa" id="G31118.8">
    <property type="protein sequence ID" value="G31118.8:cds"/>
    <property type="gene ID" value="G31118"/>
</dbReference>
<comment type="subcellular location">
    <subcellularLocation>
        <location evidence="1">Membrane</location>
    </subcellularLocation>
</comment>
<evidence type="ECO:0000256" key="6">
    <source>
        <dbReference type="SAM" id="Phobius"/>
    </source>
</evidence>
<evidence type="ECO:0000256" key="7">
    <source>
        <dbReference type="SAM" id="SignalP"/>
    </source>
</evidence>
<protein>
    <recommendedName>
        <fullName evidence="10">Cysteine and tyrosine-rich protein 1</fullName>
    </recommendedName>
</protein>
<dbReference type="EnsemblMetazoa" id="G31118.3">
    <property type="protein sequence ID" value="G31118.3:cds"/>
    <property type="gene ID" value="G31118"/>
</dbReference>
<dbReference type="AlphaFoldDB" id="A0A8W8M374"/>
<evidence type="ECO:0000256" key="5">
    <source>
        <dbReference type="SAM" id="MobiDB-lite"/>
    </source>
</evidence>
<dbReference type="GO" id="GO:0016020">
    <property type="term" value="C:membrane"/>
    <property type="evidence" value="ECO:0007669"/>
    <property type="project" value="UniProtKB-SubCell"/>
</dbReference>
<dbReference type="EnsemblMetazoa" id="G31118.19">
    <property type="protein sequence ID" value="G31118.19:cds"/>
    <property type="gene ID" value="G31118"/>
</dbReference>
<accession>A0A8W8M374</accession>
<name>A0A8W8M374_MAGGI</name>
<keyword evidence="7" id="KW-0732">Signal</keyword>
<evidence type="ECO:0000256" key="3">
    <source>
        <dbReference type="ARBA" id="ARBA00022989"/>
    </source>
</evidence>
<reference evidence="8" key="1">
    <citation type="submission" date="2022-08" db="UniProtKB">
        <authorList>
            <consortium name="EnsemblMetazoa"/>
        </authorList>
    </citation>
    <scope>IDENTIFICATION</scope>
    <source>
        <strain evidence="8">05x7-T-G4-1.051#20</strain>
    </source>
</reference>
<feature type="signal peptide" evidence="7">
    <location>
        <begin position="1"/>
        <end position="21"/>
    </location>
</feature>
<dbReference type="EnsemblMetazoa" id="G31118.12">
    <property type="protein sequence ID" value="G31118.12:cds"/>
    <property type="gene ID" value="G31118"/>
</dbReference>
<dbReference type="EnsemblMetazoa" id="G31118.9">
    <property type="protein sequence ID" value="G31118.9:cds"/>
    <property type="gene ID" value="G31118"/>
</dbReference>
<keyword evidence="9" id="KW-1185">Reference proteome</keyword>
<feature type="compositionally biased region" description="Pro residues" evidence="5">
    <location>
        <begin position="122"/>
        <end position="144"/>
    </location>
</feature>